<evidence type="ECO:0000313" key="1">
    <source>
        <dbReference type="EMBL" id="RWS19398.1"/>
    </source>
</evidence>
<comment type="caution">
    <text evidence="1">The sequence shown here is derived from an EMBL/GenBank/DDBJ whole genome shotgun (WGS) entry which is preliminary data.</text>
</comment>
<keyword evidence="2" id="KW-1185">Reference proteome</keyword>
<accession>A0A443RW69</accession>
<dbReference type="EMBL" id="NCKV01026658">
    <property type="protein sequence ID" value="RWS19398.1"/>
    <property type="molecule type" value="Genomic_DNA"/>
</dbReference>
<dbReference type="InterPro" id="IPR032675">
    <property type="entry name" value="LRR_dom_sf"/>
</dbReference>
<feature type="non-terminal residue" evidence="1">
    <location>
        <position position="1"/>
    </location>
</feature>
<evidence type="ECO:0000313" key="2">
    <source>
        <dbReference type="Proteomes" id="UP000288716"/>
    </source>
</evidence>
<name>A0A443RW69_9ACAR</name>
<dbReference type="Gene3D" id="3.80.10.10">
    <property type="entry name" value="Ribonuclease Inhibitor"/>
    <property type="match status" value="1"/>
</dbReference>
<protein>
    <submittedName>
        <fullName evidence="1">Uncharacterized protein</fullName>
    </submittedName>
</protein>
<dbReference type="AlphaFoldDB" id="A0A443RW69"/>
<reference evidence="1 2" key="1">
    <citation type="journal article" date="2018" name="Gigascience">
        <title>Genomes of trombidid mites reveal novel predicted allergens and laterally-transferred genes associated with secondary metabolism.</title>
        <authorList>
            <person name="Dong X."/>
            <person name="Chaisiri K."/>
            <person name="Xia D."/>
            <person name="Armstrong S.D."/>
            <person name="Fang Y."/>
            <person name="Donnelly M.J."/>
            <person name="Kadowaki T."/>
            <person name="McGarry J.W."/>
            <person name="Darby A.C."/>
            <person name="Makepeace B.L."/>
        </authorList>
    </citation>
    <scope>NUCLEOTIDE SEQUENCE [LARGE SCALE GENOMIC DNA]</scope>
    <source>
        <strain evidence="1">UoL-UT</strain>
    </source>
</reference>
<sequence>TVGEEITSLLSKLPQLETLFVHGFVNTKIAPFFSFGRHATNLRSFTWESNYEQKINCQHISSILVAEISNLISLHLNLPSATLQNFSDLQLMSIKELQLNCSRFEGCLTVPQNVSVTKLILSTEESSAEEVGAVLANFTNLKTLVLDVSCNDDIRFNATLIEALVGLNSLKYFFIFDYYYSKEKYYTLNDGEKSALVEALEALKNVDIIEIEFLGGVYVDDLVTAVNNLTAKRPQQNIQLIIHGY</sequence>
<dbReference type="VEuPathDB" id="VectorBase:LDEU012642"/>
<dbReference type="Proteomes" id="UP000288716">
    <property type="component" value="Unassembled WGS sequence"/>
</dbReference>
<dbReference type="SUPFAM" id="SSF52047">
    <property type="entry name" value="RNI-like"/>
    <property type="match status" value="1"/>
</dbReference>
<gene>
    <name evidence="1" type="ORF">B4U80_14442</name>
</gene>
<proteinExistence type="predicted"/>
<organism evidence="1 2">
    <name type="scientific">Leptotrombidium deliense</name>
    <dbReference type="NCBI Taxonomy" id="299467"/>
    <lineage>
        <taxon>Eukaryota</taxon>
        <taxon>Metazoa</taxon>
        <taxon>Ecdysozoa</taxon>
        <taxon>Arthropoda</taxon>
        <taxon>Chelicerata</taxon>
        <taxon>Arachnida</taxon>
        <taxon>Acari</taxon>
        <taxon>Acariformes</taxon>
        <taxon>Trombidiformes</taxon>
        <taxon>Prostigmata</taxon>
        <taxon>Anystina</taxon>
        <taxon>Parasitengona</taxon>
        <taxon>Trombiculoidea</taxon>
        <taxon>Trombiculidae</taxon>
        <taxon>Leptotrombidium</taxon>
    </lineage>
</organism>